<dbReference type="KEGG" id="kpf:IX53_00610"/>
<dbReference type="EMBL" id="CP011232">
    <property type="protein sequence ID" value="AKI96568.1"/>
    <property type="molecule type" value="Genomic_DNA"/>
</dbReference>
<protein>
    <submittedName>
        <fullName evidence="1">Uncharacterized protein</fullName>
    </submittedName>
</protein>
<organism evidence="1 2">
    <name type="scientific">Kosmotoga pacifica</name>
    <dbReference type="NCBI Taxonomy" id="1330330"/>
    <lineage>
        <taxon>Bacteria</taxon>
        <taxon>Thermotogati</taxon>
        <taxon>Thermotogota</taxon>
        <taxon>Thermotogae</taxon>
        <taxon>Kosmotogales</taxon>
        <taxon>Kosmotogaceae</taxon>
        <taxon>Kosmotoga</taxon>
    </lineage>
</organism>
<evidence type="ECO:0000313" key="2">
    <source>
        <dbReference type="Proteomes" id="UP000035159"/>
    </source>
</evidence>
<keyword evidence="2" id="KW-1185">Reference proteome</keyword>
<proteinExistence type="predicted"/>
<gene>
    <name evidence="1" type="ORF">IX53_00610</name>
</gene>
<sequence length="90" mass="10562">MEIKESTGRTRVILERILNLILKIDEAQDRQIDEIAKKAILIAHINRISNQILAPYDVSVERYKPRENRQLVLNLPIELGIQTFRRRDVS</sequence>
<dbReference type="STRING" id="1330330.IX53_00610"/>
<evidence type="ECO:0000313" key="1">
    <source>
        <dbReference type="EMBL" id="AKI96568.1"/>
    </source>
</evidence>
<dbReference type="Proteomes" id="UP000035159">
    <property type="component" value="Chromosome"/>
</dbReference>
<dbReference type="PATRIC" id="fig|1330330.3.peg.115"/>
<name>A0A0G2ZCT5_9BACT</name>
<reference evidence="1 2" key="1">
    <citation type="submission" date="2015-04" db="EMBL/GenBank/DDBJ databases">
        <title>Complete Genome Sequence of Kosmotoga pacifica SLHLJ1.</title>
        <authorList>
            <person name="Jiang L.J."/>
            <person name="Shao Z.Z."/>
            <person name="Jebbar M."/>
        </authorList>
    </citation>
    <scope>NUCLEOTIDE SEQUENCE [LARGE SCALE GENOMIC DNA]</scope>
    <source>
        <strain evidence="1 2">SLHLJ1</strain>
    </source>
</reference>
<dbReference type="AlphaFoldDB" id="A0A0G2ZCT5"/>
<accession>A0A0G2ZCT5</accession>